<name>L7VVT2_9BACT</name>
<accession>L7VVT2</accession>
<dbReference type="AlphaFoldDB" id="L7VVT2"/>
<dbReference type="Gene3D" id="1.10.3210.10">
    <property type="entry name" value="Hypothetical protein af1432"/>
    <property type="match status" value="1"/>
</dbReference>
<organism evidence="1">
    <name type="scientific">uncultured bacterium A1Q1_fos_1000</name>
    <dbReference type="NCBI Taxonomy" id="1256536"/>
    <lineage>
        <taxon>Bacteria</taxon>
        <taxon>environmental samples</taxon>
    </lineage>
</organism>
<proteinExistence type="predicted"/>
<dbReference type="SUPFAM" id="SSF109604">
    <property type="entry name" value="HD-domain/PDEase-like"/>
    <property type="match status" value="1"/>
</dbReference>
<dbReference type="EMBL" id="JX649871">
    <property type="protein sequence ID" value="AGC71416.1"/>
    <property type="molecule type" value="Genomic_DNA"/>
</dbReference>
<evidence type="ECO:0000313" key="1">
    <source>
        <dbReference type="EMBL" id="AGC71416.1"/>
    </source>
</evidence>
<sequence length="693" mass="77193">MAGAVAPDVPRLPSASLARRSLLSDSLVLVCGTGVLQTFAHWMTEHPDQWRAVPGVNPDLERTAPSFFRGLDDVDHENSPARQDNAFPGSSSAFAVGGTGACESVDAVVASWSRHLRRKWWTASIETRALHAYEDEFQARPDVTLVSAAQLQNRWGNALLTKLLHLHKWKLAPQQPLSAARQGLDANGMIDVIDQLRSVLQTSRSGRLPTVVLAGGFKDLHRAVTLMAAAFDLDVLTLADQKSQAKPELLRIAGPETADDAPVVAHLECIRFEPAEVFRRRSGEESLCSTEALDRMASRTRTWVRGDVWQGDRLTFMMQHDAEHGRRVDRLSNTLLRLTDLLKSVDTAQRDFAHEALSAAAWLHDVGQRGAMLGQEYVRDPEHVRLAHGALSSQVIDEDPASFGFKQDEQPGLTRIVRALCRCHQRTTQLADEPFRPWKCPLGGSSCPLCDEIRPYVLEPKLRDVAQSIDYRVEQVLGPDLVVALGAILRVADASDIGTHRVNGRWEVGAHSIEESWRREQLWDYLASLPESVREKAAVATRDLFCRRWNEALPSVRAKLLSSALDGLSGDEKSEVIDRMEAIDELLASQVNHAAKHLWFAGSQVVVDGNDGFRLRVTPSRHWMTADSSQQEIAFREAASYIGKEYLHVERLFEDLVSRRLRGVDGPGGLSHSVDDFRSDHVREQESWQSKSH</sequence>
<reference evidence="1" key="1">
    <citation type="submission" date="2012-09" db="EMBL/GenBank/DDBJ databases">
        <title>Metagenomic Characterization of a Microbial Community in Wastewater Detects High Levels of Antibiotic Resistance.</title>
        <authorList>
            <person name="Abrams M."/>
            <person name="Caldwell A."/>
            <person name="Vandaei E."/>
            <person name="Lee W."/>
            <person name="Perrott J."/>
            <person name="Khan S.Y."/>
            <person name="Ta J."/>
            <person name="Romero D."/>
            <person name="Nguyen V."/>
            <person name="Pourmand N."/>
            <person name="Ouverney C.C."/>
        </authorList>
    </citation>
    <scope>NUCLEOTIDE SEQUENCE</scope>
</reference>
<protein>
    <submittedName>
        <fullName evidence="1">Uncharacterized protein</fullName>
    </submittedName>
</protein>